<feature type="non-terminal residue" evidence="1">
    <location>
        <position position="1"/>
    </location>
</feature>
<proteinExistence type="predicted"/>
<dbReference type="EMBL" id="PXYY01000092">
    <property type="protein sequence ID" value="PSJ79567.1"/>
    <property type="molecule type" value="Genomic_DNA"/>
</dbReference>
<reference evidence="1 2" key="1">
    <citation type="submission" date="2018-03" db="EMBL/GenBank/DDBJ databases">
        <title>Neisseria weixii sp. nov., isolated from the intestinal contents of Tibetan Plateau pika (Ochotona curzoniae) in Yushu, Qinghai Province, China.</title>
        <authorList>
            <person name="Gui Z."/>
        </authorList>
    </citation>
    <scope>NUCLEOTIDE SEQUENCE [LARGE SCALE GENOMIC DNA]</scope>
    <source>
        <strain evidence="1 2">ATCC 51483</strain>
    </source>
</reference>
<sequence length="68" mass="7869">AERVIRNLMEMGQDKFAFKDSERQQKALCRFVNFYHPVKPHKGLKGDMPFGVLQASLPNLLCKQRGCF</sequence>
<organism evidence="1 2">
    <name type="scientific">Neisseria iguanae</name>
    <dbReference type="NCBI Taxonomy" id="90242"/>
    <lineage>
        <taxon>Bacteria</taxon>
        <taxon>Pseudomonadati</taxon>
        <taxon>Pseudomonadota</taxon>
        <taxon>Betaproteobacteria</taxon>
        <taxon>Neisseriales</taxon>
        <taxon>Neisseriaceae</taxon>
        <taxon>Neisseria</taxon>
    </lineage>
</organism>
<protein>
    <submittedName>
        <fullName evidence="1">IS481 family transposase</fullName>
    </submittedName>
</protein>
<name>A0A2P7TXW7_9NEIS</name>
<accession>A0A2P7TXW7</accession>
<gene>
    <name evidence="1" type="ORF">C7N83_11370</name>
</gene>
<keyword evidence="2" id="KW-1185">Reference proteome</keyword>
<evidence type="ECO:0000313" key="2">
    <source>
        <dbReference type="Proteomes" id="UP000241868"/>
    </source>
</evidence>
<comment type="caution">
    <text evidence="1">The sequence shown here is derived from an EMBL/GenBank/DDBJ whole genome shotgun (WGS) entry which is preliminary data.</text>
</comment>
<dbReference type="Proteomes" id="UP000241868">
    <property type="component" value="Unassembled WGS sequence"/>
</dbReference>
<evidence type="ECO:0000313" key="1">
    <source>
        <dbReference type="EMBL" id="PSJ79567.1"/>
    </source>
</evidence>
<dbReference type="AlphaFoldDB" id="A0A2P7TXW7"/>